<sequence length="246" mass="26990">MRDYLKTGTAVFFALLAFLVSAYGVDDKLAKNYPSIAPYTFLIPLAMLTVTGLMALSLAMHLIISVFERLQRIWGTSLRNTTVSKCAFSDLPVIHRLAAEKVGDVSDLAQTQALYNHNKDCFRKIVDVKTQAVIGYFCVVPLTSKGVAQVQERNLLSGTVDLDNFAKRFAKGSSVYIGSIAGANTKGAAAAVEQLKLFLMNKDCLKAFARPMTKHGVRLVKNYGFAPVSTHDRVGTGVFVYKIRQI</sequence>
<dbReference type="RefSeq" id="WP_045022565.1">
    <property type="nucleotide sequence ID" value="NZ_QRFF01000001.1"/>
</dbReference>
<evidence type="ECO:0000313" key="2">
    <source>
        <dbReference type="EMBL" id="KAA3503971.1"/>
    </source>
</evidence>
<evidence type="ECO:0000256" key="1">
    <source>
        <dbReference type="SAM" id="Phobius"/>
    </source>
</evidence>
<accession>A0AA88F3I2</accession>
<dbReference type="Proteomes" id="UP000473658">
    <property type="component" value="Unassembled WGS sequence"/>
</dbReference>
<dbReference type="EMBL" id="QRFF01000001">
    <property type="protein sequence ID" value="KAA3503971.1"/>
    <property type="molecule type" value="Genomic_DNA"/>
</dbReference>
<organism evidence="2 3">
    <name type="scientific">Rhizobium rhizogenes</name>
    <name type="common">Agrobacterium rhizogenes</name>
    <dbReference type="NCBI Taxonomy" id="359"/>
    <lineage>
        <taxon>Bacteria</taxon>
        <taxon>Pseudomonadati</taxon>
        <taxon>Pseudomonadota</taxon>
        <taxon>Alphaproteobacteria</taxon>
        <taxon>Hyphomicrobiales</taxon>
        <taxon>Rhizobiaceae</taxon>
        <taxon>Rhizobium/Agrobacterium group</taxon>
        <taxon>Rhizobium</taxon>
    </lineage>
</organism>
<feature type="transmembrane region" description="Helical" evidence="1">
    <location>
        <begin position="40"/>
        <end position="64"/>
    </location>
</feature>
<name>A0AA88F3I2_RHIRH</name>
<protein>
    <submittedName>
        <fullName evidence="2">Uncharacterized protein</fullName>
    </submittedName>
</protein>
<evidence type="ECO:0000313" key="3">
    <source>
        <dbReference type="Proteomes" id="UP000473658"/>
    </source>
</evidence>
<proteinExistence type="predicted"/>
<dbReference type="AlphaFoldDB" id="A0AA88F3I2"/>
<keyword evidence="1" id="KW-0812">Transmembrane</keyword>
<reference evidence="2 3" key="1">
    <citation type="submission" date="2018-08" db="EMBL/GenBank/DDBJ databases">
        <title>Crown Gall in kiwifruit.</title>
        <authorList>
            <person name="Visnovsky S.B."/>
            <person name="Pitman A.R."/>
        </authorList>
    </citation>
    <scope>NUCLEOTIDE SEQUENCE [LARGE SCALE GENOMIC DNA]</scope>
    <source>
        <strain evidence="2 3">SBV_302_78_2</strain>
    </source>
</reference>
<comment type="caution">
    <text evidence="2">The sequence shown here is derived from an EMBL/GenBank/DDBJ whole genome shotgun (WGS) entry which is preliminary data.</text>
</comment>
<keyword evidence="1" id="KW-0472">Membrane</keyword>
<gene>
    <name evidence="2" type="ORF">DXM27_01310</name>
</gene>
<keyword evidence="1" id="KW-1133">Transmembrane helix</keyword>